<evidence type="ECO:0000256" key="1">
    <source>
        <dbReference type="SAM" id="SignalP"/>
    </source>
</evidence>
<feature type="domain" description="DUF4822" evidence="2">
    <location>
        <begin position="32"/>
        <end position="146"/>
    </location>
</feature>
<gene>
    <name evidence="3" type="ORF">GCM10023211_07970</name>
</gene>
<comment type="caution">
    <text evidence="3">The sequence shown here is derived from an EMBL/GenBank/DDBJ whole genome shotgun (WGS) entry which is preliminary data.</text>
</comment>
<feature type="chain" id="PRO_5045948753" description="DUF4822 domain-containing protein" evidence="1">
    <location>
        <begin position="22"/>
        <end position="152"/>
    </location>
</feature>
<keyword evidence="1" id="KW-0732">Signal</keyword>
<dbReference type="Proteomes" id="UP001500171">
    <property type="component" value="Unassembled WGS sequence"/>
</dbReference>
<name>A0ABP9N509_9GAMM</name>
<keyword evidence="4" id="KW-1185">Reference proteome</keyword>
<evidence type="ECO:0000259" key="2">
    <source>
        <dbReference type="Pfam" id="PF16103"/>
    </source>
</evidence>
<reference evidence="4" key="1">
    <citation type="journal article" date="2019" name="Int. J. Syst. Evol. Microbiol.">
        <title>The Global Catalogue of Microorganisms (GCM) 10K type strain sequencing project: providing services to taxonomists for standard genome sequencing and annotation.</title>
        <authorList>
            <consortium name="The Broad Institute Genomics Platform"/>
            <consortium name="The Broad Institute Genome Sequencing Center for Infectious Disease"/>
            <person name="Wu L."/>
            <person name="Ma J."/>
        </authorList>
    </citation>
    <scope>NUCLEOTIDE SEQUENCE [LARGE SCALE GENOMIC DNA]</scope>
    <source>
        <strain evidence="4">JCM 18050</strain>
    </source>
</reference>
<evidence type="ECO:0000313" key="4">
    <source>
        <dbReference type="Proteomes" id="UP001500171"/>
    </source>
</evidence>
<dbReference type="InterPro" id="IPR032247">
    <property type="entry name" value="DUF4822"/>
</dbReference>
<dbReference type="RefSeq" id="WP_345489051.1">
    <property type="nucleotide sequence ID" value="NZ_BAABHY010000001.1"/>
</dbReference>
<organism evidence="3 4">
    <name type="scientific">Orbus sasakiae</name>
    <dbReference type="NCBI Taxonomy" id="1078475"/>
    <lineage>
        <taxon>Bacteria</taxon>
        <taxon>Pseudomonadati</taxon>
        <taxon>Pseudomonadota</taxon>
        <taxon>Gammaproteobacteria</taxon>
        <taxon>Orbales</taxon>
        <taxon>Orbaceae</taxon>
        <taxon>Orbus</taxon>
    </lineage>
</organism>
<feature type="signal peptide" evidence="1">
    <location>
        <begin position="1"/>
        <end position="21"/>
    </location>
</feature>
<accession>A0ABP9N509</accession>
<dbReference type="EMBL" id="BAABHY010000001">
    <property type="protein sequence ID" value="GAA5107173.1"/>
    <property type="molecule type" value="Genomic_DNA"/>
</dbReference>
<evidence type="ECO:0000313" key="3">
    <source>
        <dbReference type="EMBL" id="GAA5107173.1"/>
    </source>
</evidence>
<sequence length="152" mass="17201">MYINKLIFATVAFLSINTAFAADKLNQYEDQMVNKVWITTDAIDAKNQAIAPSDKSVNNFFGIAQYNEDHTFKMYTPEGKLKLSGDWSISDDGKNRVITAKRPDGTVLFTRTVENVAVKADEYTYRIYPDTNNSKVYFDIVHKPLSDLLSAN</sequence>
<dbReference type="Gene3D" id="2.40.128.540">
    <property type="entry name" value="Domain of unknown function DUF4822"/>
    <property type="match status" value="1"/>
</dbReference>
<protein>
    <recommendedName>
        <fullName evidence="2">DUF4822 domain-containing protein</fullName>
    </recommendedName>
</protein>
<proteinExistence type="predicted"/>
<dbReference type="Pfam" id="PF16103">
    <property type="entry name" value="DUF4822"/>
    <property type="match status" value="1"/>
</dbReference>